<organism evidence="2 3">
    <name type="scientific">Mycobacteroides franklinii</name>
    <dbReference type="NCBI Taxonomy" id="948102"/>
    <lineage>
        <taxon>Bacteria</taxon>
        <taxon>Bacillati</taxon>
        <taxon>Actinomycetota</taxon>
        <taxon>Actinomycetes</taxon>
        <taxon>Mycobacteriales</taxon>
        <taxon>Mycobacteriaceae</taxon>
        <taxon>Mycobacteroides</taxon>
    </lineage>
</organism>
<gene>
    <name evidence="2" type="ORF">CCUG63697_04646</name>
</gene>
<reference evidence="2 3" key="1">
    <citation type="journal article" date="2019" name="Sci. Rep.">
        <title>Extended insight into the Mycobacterium chelonae-abscessus complex through whole genome sequencing of Mycobacterium salmoniphilum outbreak and Mycobacterium salmoniphilum-like strains.</title>
        <authorList>
            <person name="Behra P.R.K."/>
            <person name="Das S."/>
            <person name="Pettersson B.M.F."/>
            <person name="Shirreff L."/>
            <person name="DuCote T."/>
            <person name="Jacobsson K.G."/>
            <person name="Ennis D.G."/>
            <person name="Kirsebom L.A."/>
        </authorList>
    </citation>
    <scope>NUCLEOTIDE SEQUENCE [LARGE SCALE GENOMIC DNA]</scope>
    <source>
        <strain evidence="2 3">CCUG 63697</strain>
    </source>
</reference>
<dbReference type="AlphaFoldDB" id="A0A4R8QUG5"/>
<evidence type="ECO:0000313" key="2">
    <source>
        <dbReference type="EMBL" id="TDZ47591.1"/>
    </source>
</evidence>
<accession>A0A4R8QUG5</accession>
<name>A0A4R8QUG5_9MYCO</name>
<evidence type="ECO:0000256" key="1">
    <source>
        <dbReference type="SAM" id="Phobius"/>
    </source>
</evidence>
<feature type="transmembrane region" description="Helical" evidence="1">
    <location>
        <begin position="117"/>
        <end position="137"/>
    </location>
</feature>
<feature type="transmembrane region" description="Helical" evidence="1">
    <location>
        <begin position="20"/>
        <end position="42"/>
    </location>
</feature>
<dbReference type="GeneID" id="45762828"/>
<dbReference type="EMBL" id="PECC01000030">
    <property type="protein sequence ID" value="TDZ47591.1"/>
    <property type="molecule type" value="Genomic_DNA"/>
</dbReference>
<sequence>MALTGDRARARGGRVVAVRWVLLLTPLMTLLLALAVALVPVLRCPPALDVEAPHAVGASLAHVGATASPQVVRVQAGAEHIAAAQLTAVQVVDVHSGCSLPAAVLATMAAAGPGHGWWALAVAAALLAAAAAAWVPASRGPPGRGRLGFLCSGRERLQHLCVMRR</sequence>
<proteinExistence type="predicted"/>
<dbReference type="RefSeq" id="WP_043079381.1">
    <property type="nucleotide sequence ID" value="NZ_PECB01000003.1"/>
</dbReference>
<keyword evidence="1" id="KW-1133">Transmembrane helix</keyword>
<evidence type="ECO:0000313" key="3">
    <source>
        <dbReference type="Proteomes" id="UP000295165"/>
    </source>
</evidence>
<dbReference type="Proteomes" id="UP000295165">
    <property type="component" value="Unassembled WGS sequence"/>
</dbReference>
<keyword evidence="1" id="KW-0812">Transmembrane</keyword>
<keyword evidence="3" id="KW-1185">Reference proteome</keyword>
<comment type="caution">
    <text evidence="2">The sequence shown here is derived from an EMBL/GenBank/DDBJ whole genome shotgun (WGS) entry which is preliminary data.</text>
</comment>
<keyword evidence="1" id="KW-0472">Membrane</keyword>
<protein>
    <submittedName>
        <fullName evidence="2">Uncharacterized protein</fullName>
    </submittedName>
</protein>